<dbReference type="STRING" id="1454001.AW08_00276"/>
<dbReference type="PANTHER" id="PTHR30469">
    <property type="entry name" value="MULTIDRUG RESISTANCE PROTEIN MDTA"/>
    <property type="match status" value="1"/>
</dbReference>
<evidence type="ECO:0000256" key="1">
    <source>
        <dbReference type="ARBA" id="ARBA00009477"/>
    </source>
</evidence>
<dbReference type="PANTHER" id="PTHR30469:SF15">
    <property type="entry name" value="HLYD FAMILY OF SECRETION PROTEINS"/>
    <property type="match status" value="1"/>
</dbReference>
<dbReference type="Proteomes" id="UP000020218">
    <property type="component" value="Unassembled WGS sequence"/>
</dbReference>
<organism evidence="5 6">
    <name type="scientific">Candidatus Accumulibacter adjunctus</name>
    <dbReference type="NCBI Taxonomy" id="1454001"/>
    <lineage>
        <taxon>Bacteria</taxon>
        <taxon>Pseudomonadati</taxon>
        <taxon>Pseudomonadota</taxon>
        <taxon>Betaproteobacteria</taxon>
        <taxon>Candidatus Accumulibacter</taxon>
    </lineage>
</organism>
<dbReference type="PATRIC" id="fig|1454001.3.peg.108"/>
<keyword evidence="3" id="KW-0732">Signal</keyword>
<dbReference type="GO" id="GO:0015562">
    <property type="term" value="F:efflux transmembrane transporter activity"/>
    <property type="evidence" value="ECO:0007669"/>
    <property type="project" value="TreeGrafter"/>
</dbReference>
<evidence type="ECO:0000259" key="4">
    <source>
        <dbReference type="Pfam" id="PF25954"/>
    </source>
</evidence>
<accession>A0A011MIM6</accession>
<dbReference type="Gene3D" id="2.40.30.170">
    <property type="match status" value="1"/>
</dbReference>
<evidence type="ECO:0000313" key="6">
    <source>
        <dbReference type="Proteomes" id="UP000020218"/>
    </source>
</evidence>
<name>A0A011MIM6_9PROT</name>
<gene>
    <name evidence="5" type="primary">cnrB</name>
    <name evidence="5" type="ORF">AW08_00276</name>
</gene>
<evidence type="ECO:0000256" key="2">
    <source>
        <dbReference type="SAM" id="Coils"/>
    </source>
</evidence>
<feature type="chain" id="PRO_5001462049" evidence="3">
    <location>
        <begin position="23"/>
        <end position="376"/>
    </location>
</feature>
<comment type="caution">
    <text evidence="5">The sequence shown here is derived from an EMBL/GenBank/DDBJ whole genome shotgun (WGS) entry which is preliminary data.</text>
</comment>
<dbReference type="SUPFAM" id="SSF111369">
    <property type="entry name" value="HlyD-like secretion proteins"/>
    <property type="match status" value="1"/>
</dbReference>
<dbReference type="Gene3D" id="2.40.420.20">
    <property type="match status" value="1"/>
</dbReference>
<evidence type="ECO:0000256" key="3">
    <source>
        <dbReference type="SAM" id="SignalP"/>
    </source>
</evidence>
<keyword evidence="6" id="KW-1185">Reference proteome</keyword>
<feature type="domain" description="CusB-like beta-barrel" evidence="4">
    <location>
        <begin position="218"/>
        <end position="286"/>
    </location>
</feature>
<feature type="coiled-coil region" evidence="2">
    <location>
        <begin position="102"/>
        <end position="136"/>
    </location>
</feature>
<dbReference type="AlphaFoldDB" id="A0A011MIM6"/>
<dbReference type="PROSITE" id="PS51257">
    <property type="entry name" value="PROKAR_LIPOPROTEIN"/>
    <property type="match status" value="1"/>
</dbReference>
<dbReference type="GO" id="GO:1990281">
    <property type="term" value="C:efflux pump complex"/>
    <property type="evidence" value="ECO:0007669"/>
    <property type="project" value="TreeGrafter"/>
</dbReference>
<dbReference type="InterPro" id="IPR058792">
    <property type="entry name" value="Beta-barrel_RND_2"/>
</dbReference>
<dbReference type="InterPro" id="IPR006143">
    <property type="entry name" value="RND_pump_MFP"/>
</dbReference>
<dbReference type="Gene3D" id="1.10.287.470">
    <property type="entry name" value="Helix hairpin bin"/>
    <property type="match status" value="1"/>
</dbReference>
<protein>
    <submittedName>
        <fullName evidence="5">Nickel and cobalt resistance protein CnrB</fullName>
    </submittedName>
</protein>
<dbReference type="Pfam" id="PF25954">
    <property type="entry name" value="Beta-barrel_RND_2"/>
    <property type="match status" value="1"/>
</dbReference>
<reference evidence="5" key="1">
    <citation type="submission" date="2014-02" db="EMBL/GenBank/DDBJ databases">
        <title>Expanding our view of genomic diversity in Candidatus Accumulibacter clades.</title>
        <authorList>
            <person name="Skennerton C.T."/>
            <person name="Barr J.J."/>
            <person name="Slater F.R."/>
            <person name="Bond P.L."/>
            <person name="Tyson G.W."/>
        </authorList>
    </citation>
    <scope>NUCLEOTIDE SEQUENCE [LARGE SCALE GENOMIC DNA]</scope>
</reference>
<keyword evidence="2" id="KW-0175">Coiled coil</keyword>
<comment type="similarity">
    <text evidence="1">Belongs to the membrane fusion protein (MFP) (TC 8.A.1) family.</text>
</comment>
<evidence type="ECO:0000313" key="5">
    <source>
        <dbReference type="EMBL" id="EXI69783.1"/>
    </source>
</evidence>
<dbReference type="Gene3D" id="2.40.50.100">
    <property type="match status" value="1"/>
</dbReference>
<proteinExistence type="inferred from homology"/>
<dbReference type="NCBIfam" id="TIGR01730">
    <property type="entry name" value="RND_mfp"/>
    <property type="match status" value="1"/>
</dbReference>
<sequence length="376" mass="39591">MKKGRKTPVVAFTATLLTVAVAACQPQASTSTQPPAARAALTVSAVTPEWLDWPLTLAAGGNVAAWQEAIIGPELSNQRITEVRANVGDRVRKGAVLARIDSEAADSELAEARAAVTEAEATLAEARANHERSKQLREKGFYSPQQGIQSETAAATALARLHAAQARLRASELRRSRADVLAPDDGIISARAATVGSLTQPGQELFRLIRGGRLEWRAEVTANELALFRPGQPARLETPGGAVVEGRVRAVAPSVDAQTRNGLVYVDLPPAATDALSAGMFVRGQFEFGRRPALSLPQSAVLLREGFSYVFRIEPAAASPGQLAMVREVKVGSGRRNGERIEISDGLAAGEMVVASGGAFLADGDTVRLVAAGKPQ</sequence>
<feature type="signal peptide" evidence="3">
    <location>
        <begin position="1"/>
        <end position="22"/>
    </location>
</feature>
<dbReference type="EMBL" id="JFAX01000001">
    <property type="protein sequence ID" value="EXI69783.1"/>
    <property type="molecule type" value="Genomic_DNA"/>
</dbReference>